<comment type="caution">
    <text evidence="1">The sequence shown here is derived from an EMBL/GenBank/DDBJ whole genome shotgun (WGS) entry which is preliminary data.</text>
</comment>
<gene>
    <name evidence="1" type="ORF">LCGC14_2035730</name>
</gene>
<proteinExistence type="predicted"/>
<feature type="non-terminal residue" evidence="1">
    <location>
        <position position="376"/>
    </location>
</feature>
<organism evidence="1">
    <name type="scientific">marine sediment metagenome</name>
    <dbReference type="NCBI Taxonomy" id="412755"/>
    <lineage>
        <taxon>unclassified sequences</taxon>
        <taxon>metagenomes</taxon>
        <taxon>ecological metagenomes</taxon>
    </lineage>
</organism>
<dbReference type="EMBL" id="LAZR01023773">
    <property type="protein sequence ID" value="KKL77355.1"/>
    <property type="molecule type" value="Genomic_DNA"/>
</dbReference>
<accession>A0A0F9H6U9</accession>
<name>A0A0F9H6U9_9ZZZZ</name>
<protein>
    <submittedName>
        <fullName evidence="1">Uncharacterized protein</fullName>
    </submittedName>
</protein>
<dbReference type="AlphaFoldDB" id="A0A0F9H6U9"/>
<sequence length="376" mass="41198">MSIDPFEQIFLKEAVQRITNKVKTLERGTSDFAFRQTTIISGGGSAAPSTHPSLTNNPHNVTPRQLGMATSDSPSFAGLQLTSTLLFSGSQSIDVIDDSADTLLSIYNSDSTYKASLDIEKDLTVGNDLILTGAMASNIDMAGFDITNVGDTTGIDHGQLDGLTDNDHGLYDYDKTGWNPDRDYAISFVDGTRTFTITPNGTQEYWINNVEYSISNPDTVVITDTEGLWFIYYVGSTLTASQTPWNILDNDIAFVSTMMWDATNNEAIILGVDSHTWKLSAWSHYYHHFTEGTRYQSGLVLGDILAGENGNLDTHAQFSHTSGIILDEDIIHTIAEDTTPATIPIYYRLGANGDWRRITATNFPITTTGTGRGAWN</sequence>
<reference evidence="1" key="1">
    <citation type="journal article" date="2015" name="Nature">
        <title>Complex archaea that bridge the gap between prokaryotes and eukaryotes.</title>
        <authorList>
            <person name="Spang A."/>
            <person name="Saw J.H."/>
            <person name="Jorgensen S.L."/>
            <person name="Zaremba-Niedzwiedzka K."/>
            <person name="Martijn J."/>
            <person name="Lind A.E."/>
            <person name="van Eijk R."/>
            <person name="Schleper C."/>
            <person name="Guy L."/>
            <person name="Ettema T.J."/>
        </authorList>
    </citation>
    <scope>NUCLEOTIDE SEQUENCE</scope>
</reference>
<evidence type="ECO:0000313" key="1">
    <source>
        <dbReference type="EMBL" id="KKL77355.1"/>
    </source>
</evidence>